<evidence type="ECO:0008006" key="4">
    <source>
        <dbReference type="Google" id="ProtNLM"/>
    </source>
</evidence>
<evidence type="ECO:0000313" key="3">
    <source>
        <dbReference type="Proteomes" id="UP001432017"/>
    </source>
</evidence>
<comment type="caution">
    <text evidence="2">The sequence shown here is derived from an EMBL/GenBank/DDBJ whole genome shotgun (WGS) entry which is preliminary data.</text>
</comment>
<feature type="coiled-coil region" evidence="1">
    <location>
        <begin position="92"/>
        <end position="131"/>
    </location>
</feature>
<reference evidence="2" key="1">
    <citation type="submission" date="2023-12" db="EMBL/GenBank/DDBJ databases">
        <title>Mannheima indologenes sp. nov. proposed for Clade V organisms of Mannheimia.</title>
        <authorList>
            <person name="Christensen H."/>
        </authorList>
    </citation>
    <scope>NUCLEOTIDE SEQUENCE</scope>
    <source>
        <strain evidence="2">M14.4</strain>
    </source>
</reference>
<dbReference type="RefSeq" id="WP_334254473.1">
    <property type="nucleotide sequence ID" value="NZ_JBAJJM010000012.1"/>
</dbReference>
<gene>
    <name evidence="2" type="ORF">V6W77_09295</name>
</gene>
<sequence length="312" mass="36680">MKKILQLSVIISGMLLSACGNEDIIVDMPKLESFEFYIKNPERMDELSSSYCEETYFDKYDSVLRSDKVKNENIVKFVNANFDNVINNSVSCELLSGKIAEYKRQQEKQKREKEEQEKQEILDKVVKEEINKYSNLSWDKAISKIISTNKEFKLWSLKHLLQQFQDNRPSGNTPEKLTYYSYVYFVKQGYDTLMALSVDDLVKEPEYCKLDKRENSACGVWNQTLKLKFEELKFTYMADWEKLKESYNQYCYQPFDDFLVSKNAKNPDEITRSTYAEIEEKSFELMNNMYCGPTVAAIKELGLTVNLYKKLD</sequence>
<evidence type="ECO:0000313" key="2">
    <source>
        <dbReference type="EMBL" id="MEG9476465.1"/>
    </source>
</evidence>
<evidence type="ECO:0000256" key="1">
    <source>
        <dbReference type="SAM" id="Coils"/>
    </source>
</evidence>
<accession>A0ABU7ZGG6</accession>
<keyword evidence="1" id="KW-0175">Coiled coil</keyword>
<protein>
    <recommendedName>
        <fullName evidence="4">Lipoprotein</fullName>
    </recommendedName>
</protein>
<dbReference type="PROSITE" id="PS51257">
    <property type="entry name" value="PROKAR_LIPOPROTEIN"/>
    <property type="match status" value="1"/>
</dbReference>
<dbReference type="Proteomes" id="UP001432017">
    <property type="component" value="Unassembled WGS sequence"/>
</dbReference>
<organism evidence="2 3">
    <name type="scientific">Mannheimia indoligenes</name>
    <dbReference type="NCBI Taxonomy" id="3103145"/>
    <lineage>
        <taxon>Bacteria</taxon>
        <taxon>Pseudomonadati</taxon>
        <taxon>Pseudomonadota</taxon>
        <taxon>Gammaproteobacteria</taxon>
        <taxon>Pasteurellales</taxon>
        <taxon>Pasteurellaceae</taxon>
        <taxon>Mannheimia</taxon>
    </lineage>
</organism>
<name>A0ABU7ZGG6_9PAST</name>
<dbReference type="EMBL" id="JBAJJM010000012">
    <property type="protein sequence ID" value="MEG9476465.1"/>
    <property type="molecule type" value="Genomic_DNA"/>
</dbReference>
<keyword evidence="3" id="KW-1185">Reference proteome</keyword>
<proteinExistence type="predicted"/>